<dbReference type="PROSITE" id="PS51257">
    <property type="entry name" value="PROKAR_LIPOPROTEIN"/>
    <property type="match status" value="1"/>
</dbReference>
<keyword evidence="3 4" id="KW-0326">Glycosidase</keyword>
<dbReference type="InterPro" id="IPR000743">
    <property type="entry name" value="Glyco_hydro_28"/>
</dbReference>
<dbReference type="EMBL" id="BMXF01000004">
    <property type="protein sequence ID" value="GHB79713.1"/>
    <property type="molecule type" value="Genomic_DNA"/>
</dbReference>
<dbReference type="InterPro" id="IPR012334">
    <property type="entry name" value="Pectin_lyas_fold"/>
</dbReference>
<dbReference type="PANTHER" id="PTHR31339">
    <property type="entry name" value="PECTIN LYASE-RELATED"/>
    <property type="match status" value="1"/>
</dbReference>
<protein>
    <submittedName>
        <fullName evidence="6">Glycoside hydrolase</fullName>
    </submittedName>
</protein>
<feature type="signal peptide" evidence="5">
    <location>
        <begin position="1"/>
        <end position="22"/>
    </location>
</feature>
<dbReference type="Gene3D" id="2.160.20.10">
    <property type="entry name" value="Single-stranded right-handed beta-helix, Pectin lyase-like"/>
    <property type="match status" value="1"/>
</dbReference>
<comment type="caution">
    <text evidence="6">The sequence shown here is derived from an EMBL/GenBank/DDBJ whole genome shotgun (WGS) entry which is preliminary data.</text>
</comment>
<accession>A0A8J3DBB8</accession>
<keyword evidence="2 4" id="KW-0378">Hydrolase</keyword>
<dbReference type="InterPro" id="IPR006626">
    <property type="entry name" value="PbH1"/>
</dbReference>
<evidence type="ECO:0000256" key="5">
    <source>
        <dbReference type="SAM" id="SignalP"/>
    </source>
</evidence>
<dbReference type="GO" id="GO:0005975">
    <property type="term" value="P:carbohydrate metabolic process"/>
    <property type="evidence" value="ECO:0007669"/>
    <property type="project" value="InterPro"/>
</dbReference>
<dbReference type="GO" id="GO:0004650">
    <property type="term" value="F:polygalacturonase activity"/>
    <property type="evidence" value="ECO:0007669"/>
    <property type="project" value="InterPro"/>
</dbReference>
<keyword evidence="5" id="KW-0732">Signal</keyword>
<evidence type="ECO:0000256" key="2">
    <source>
        <dbReference type="ARBA" id="ARBA00022801"/>
    </source>
</evidence>
<dbReference type="Proteomes" id="UP000598271">
    <property type="component" value="Unassembled WGS sequence"/>
</dbReference>
<name>A0A8J3DBB8_9BACT</name>
<dbReference type="PROSITE" id="PS00502">
    <property type="entry name" value="POLYGALACTURONASE"/>
    <property type="match status" value="1"/>
</dbReference>
<dbReference type="RefSeq" id="WP_229581144.1">
    <property type="nucleotide sequence ID" value="NZ_BMXF01000004.1"/>
</dbReference>
<dbReference type="Pfam" id="PF00295">
    <property type="entry name" value="Glyco_hydro_28"/>
    <property type="match status" value="1"/>
</dbReference>
<evidence type="ECO:0000256" key="4">
    <source>
        <dbReference type="RuleBase" id="RU361169"/>
    </source>
</evidence>
<reference evidence="6 7" key="1">
    <citation type="journal article" date="2014" name="Int. J. Syst. Evol. Microbiol.">
        <title>Complete genome sequence of Corynebacterium casei LMG S-19264T (=DSM 44701T), isolated from a smear-ripened cheese.</title>
        <authorList>
            <consortium name="US DOE Joint Genome Institute (JGI-PGF)"/>
            <person name="Walter F."/>
            <person name="Albersmeier A."/>
            <person name="Kalinowski J."/>
            <person name="Ruckert C."/>
        </authorList>
    </citation>
    <scope>NUCLEOTIDE SEQUENCE [LARGE SCALE GENOMIC DNA]</scope>
    <source>
        <strain evidence="6 7">KCTC 12866</strain>
    </source>
</reference>
<dbReference type="AlphaFoldDB" id="A0A8J3DBB8"/>
<comment type="similarity">
    <text evidence="1 4">Belongs to the glycosyl hydrolase 28 family.</text>
</comment>
<dbReference type="InterPro" id="IPR011050">
    <property type="entry name" value="Pectin_lyase_fold/virulence"/>
</dbReference>
<evidence type="ECO:0000313" key="7">
    <source>
        <dbReference type="Proteomes" id="UP000598271"/>
    </source>
</evidence>
<dbReference type="SUPFAM" id="SSF51126">
    <property type="entry name" value="Pectin lyase-like"/>
    <property type="match status" value="1"/>
</dbReference>
<sequence length="476" mass="52118">MMGKYNYLNILIGSFFAVLSLAACSGDSESTSGDEKDPWDAVAAIEGRIVKPTFRDKDYPITDFGAIDGGKTDCTLAFRTAIETCNKEGGGRVVVPAGNYLTGAIHLLSNVNLHLEKGATILFSTKPSDYLPLVHTRWEGVELMGYSPLIYAFEQKNIAITGEGTLDGQANETNWWPWKGNEHYGFKPGSPSQLDKDKRAALFGMAEQGVPVADRKFGEGSYLRPQFVQPYRCENVLIEGVTLVNSPMWLLNPVLCTNVTIDGVTMTSNGPNNDGCDPESCKDVLIKNCYFNTGDDCIAIKSGRNADGRRLNVPSENILIENCNMANGHGGVVIGSEVSGGVRNVFARNCQMNSPELDRALRIKTNTARGGTIENIYMKDIEVGQVKEQTIIATMMYEDTGSYMPTIRNIEVRNMTVKQGGKTGILLQGYEESPITNVRLNNVTINGVKVPYEFNHASDISSKNLTINGKETQFDQ</sequence>
<keyword evidence="7" id="KW-1185">Reference proteome</keyword>
<evidence type="ECO:0000313" key="6">
    <source>
        <dbReference type="EMBL" id="GHB79713.1"/>
    </source>
</evidence>
<feature type="chain" id="PRO_5035313070" evidence="5">
    <location>
        <begin position="23"/>
        <end position="476"/>
    </location>
</feature>
<evidence type="ECO:0000256" key="3">
    <source>
        <dbReference type="ARBA" id="ARBA00023295"/>
    </source>
</evidence>
<proteinExistence type="inferred from homology"/>
<evidence type="ECO:0000256" key="1">
    <source>
        <dbReference type="ARBA" id="ARBA00008834"/>
    </source>
</evidence>
<dbReference type="PANTHER" id="PTHR31339:SF9">
    <property type="entry name" value="PLASMIN AND FIBRONECTIN-BINDING PROTEIN A"/>
    <property type="match status" value="1"/>
</dbReference>
<dbReference type="SMART" id="SM00710">
    <property type="entry name" value="PbH1"/>
    <property type="match status" value="4"/>
</dbReference>
<organism evidence="6 7">
    <name type="scientific">Persicitalea jodogahamensis</name>
    <dbReference type="NCBI Taxonomy" id="402147"/>
    <lineage>
        <taxon>Bacteria</taxon>
        <taxon>Pseudomonadati</taxon>
        <taxon>Bacteroidota</taxon>
        <taxon>Cytophagia</taxon>
        <taxon>Cytophagales</taxon>
        <taxon>Spirosomataceae</taxon>
        <taxon>Persicitalea</taxon>
    </lineage>
</organism>
<dbReference type="InterPro" id="IPR051801">
    <property type="entry name" value="GH28_Enzymes"/>
</dbReference>
<gene>
    <name evidence="6" type="ORF">GCM10007390_37310</name>
</gene>